<dbReference type="GO" id="GO:0003676">
    <property type="term" value="F:nucleic acid binding"/>
    <property type="evidence" value="ECO:0007669"/>
    <property type="project" value="InterPro"/>
</dbReference>
<dbReference type="AlphaFoldDB" id="A0A7D9E3Y8"/>
<dbReference type="OrthoDB" id="2344127at2759"/>
<dbReference type="EMBL" id="CACRXK020003260">
    <property type="protein sequence ID" value="CAB3998073.1"/>
    <property type="molecule type" value="Genomic_DNA"/>
</dbReference>
<dbReference type="SUPFAM" id="SSF53098">
    <property type="entry name" value="Ribonuclease H-like"/>
    <property type="match status" value="1"/>
</dbReference>
<dbReference type="GO" id="GO:0015074">
    <property type="term" value="P:DNA integration"/>
    <property type="evidence" value="ECO:0007669"/>
    <property type="project" value="InterPro"/>
</dbReference>
<protein>
    <submittedName>
        <fullName evidence="1">Uncharacterized transposon-derived</fullName>
    </submittedName>
</protein>
<reference evidence="1" key="1">
    <citation type="submission" date="2020-04" db="EMBL/GenBank/DDBJ databases">
        <authorList>
            <person name="Alioto T."/>
            <person name="Alioto T."/>
            <person name="Gomez Garrido J."/>
        </authorList>
    </citation>
    <scope>NUCLEOTIDE SEQUENCE</scope>
    <source>
        <strain evidence="1">A484AB</strain>
    </source>
</reference>
<dbReference type="PROSITE" id="PS50994">
    <property type="entry name" value="INTEGRASE"/>
    <property type="match status" value="1"/>
</dbReference>
<accession>A0A7D9E3Y8</accession>
<comment type="caution">
    <text evidence="1">The sequence shown here is derived from an EMBL/GenBank/DDBJ whole genome shotgun (WGS) entry which is preliminary data.</text>
</comment>
<dbReference type="PANTHER" id="PTHR46585">
    <property type="entry name" value="INTEGRASE CORE DOMAIN CONTAINING PROTEIN"/>
    <property type="match status" value="1"/>
</dbReference>
<organism evidence="1 2">
    <name type="scientific">Paramuricea clavata</name>
    <name type="common">Red gorgonian</name>
    <name type="synonym">Violescent sea-whip</name>
    <dbReference type="NCBI Taxonomy" id="317549"/>
    <lineage>
        <taxon>Eukaryota</taxon>
        <taxon>Metazoa</taxon>
        <taxon>Cnidaria</taxon>
        <taxon>Anthozoa</taxon>
        <taxon>Octocorallia</taxon>
        <taxon>Malacalcyonacea</taxon>
        <taxon>Plexauridae</taxon>
        <taxon>Paramuricea</taxon>
    </lineage>
</organism>
<dbReference type="PANTHER" id="PTHR46585:SF1">
    <property type="entry name" value="CHROMO DOMAIN-CONTAINING PROTEIN"/>
    <property type="match status" value="1"/>
</dbReference>
<dbReference type="InterPro" id="IPR036397">
    <property type="entry name" value="RNaseH_sf"/>
</dbReference>
<proteinExistence type="predicted"/>
<keyword evidence="2" id="KW-1185">Reference proteome</keyword>
<sequence>MTKAVENVLIQFKERFGRYLKTAQFDDRKEFYNVGVKTLLKDHDVHYFSTRTFRKAALVERFNRTLKTRMWKYFTENRTKVWVDILPALARSYNNSTRRTIGMKPADVNEENKDEVWTRIYGYPLSSFPDPKFKVGDHVRVEIKHKTFEKGYEPNFDNEVYVVTAVFRGDPNMYSLKDPEDELDNLNLPEGAEGGEDDTVIDDTPIDEDDFLSGLTDDQRLDDAKTSSFREENRDDSYRNKKKQLDELSTYGKFDDIKNKLTFSGNDVAYIDTRGAYNLSKDKKSAGSVKAFLRLYAETLKEHRSKAKSVVEEETGRETSRANVEEIFEDAEEEFRQEVTDTGDNLVEHARELEERGKITIQERREFAGVTAPKGPPEVRIEALREQKKVFETNIELETDPERQQIMQEGRDVAEQCINDGRLEMGQQPQTEEGKRRYREIVRENIRTKFERFRKWAKENLATLAAIVISIAGIITTVVVAGKKPSWEPPKD</sequence>
<name>A0A7D9E3Y8_PARCT</name>
<dbReference type="Proteomes" id="UP001152795">
    <property type="component" value="Unassembled WGS sequence"/>
</dbReference>
<dbReference type="InterPro" id="IPR012337">
    <property type="entry name" value="RNaseH-like_sf"/>
</dbReference>
<dbReference type="InterPro" id="IPR001584">
    <property type="entry name" value="Integrase_cat-core"/>
</dbReference>
<dbReference type="Gene3D" id="3.30.420.10">
    <property type="entry name" value="Ribonuclease H-like superfamily/Ribonuclease H"/>
    <property type="match status" value="1"/>
</dbReference>
<gene>
    <name evidence="1" type="ORF">PACLA_8A052957</name>
</gene>
<evidence type="ECO:0000313" key="1">
    <source>
        <dbReference type="EMBL" id="CAB3998073.1"/>
    </source>
</evidence>
<evidence type="ECO:0000313" key="2">
    <source>
        <dbReference type="Proteomes" id="UP001152795"/>
    </source>
</evidence>